<evidence type="ECO:0000313" key="2">
    <source>
        <dbReference type="Proteomes" id="UP000325787"/>
    </source>
</evidence>
<proteinExistence type="predicted"/>
<reference evidence="2" key="1">
    <citation type="journal article" date="2021" name="Curr. Microbiol.">
        <title>Complete genome of nocamycin-producing strain Saccharothrix syringae NRRL B-16468 reveals the biosynthetic potential for secondary metabolites.</title>
        <authorList>
            <person name="Mo X."/>
            <person name="Yang S."/>
        </authorList>
    </citation>
    <scope>NUCLEOTIDE SEQUENCE [LARGE SCALE GENOMIC DNA]</scope>
    <source>
        <strain evidence="2">ATCC 51364 / DSM 43886 / JCM 6844 / KCTC 9398 / NBRC 14523 / NRRL B-16468 / INA 2240</strain>
    </source>
</reference>
<accession>A0A5Q0H1Y5</accession>
<organism evidence="1 2">
    <name type="scientific">Saccharothrix syringae</name>
    <name type="common">Nocardiopsis syringae</name>
    <dbReference type="NCBI Taxonomy" id="103733"/>
    <lineage>
        <taxon>Bacteria</taxon>
        <taxon>Bacillati</taxon>
        <taxon>Actinomycetota</taxon>
        <taxon>Actinomycetes</taxon>
        <taxon>Pseudonocardiales</taxon>
        <taxon>Pseudonocardiaceae</taxon>
        <taxon>Saccharothrix</taxon>
    </lineage>
</organism>
<keyword evidence="2" id="KW-1185">Reference proteome</keyword>
<dbReference type="RefSeq" id="WP_153278338.1">
    <property type="nucleotide sequence ID" value="NZ_CP034550.1"/>
</dbReference>
<dbReference type="EMBL" id="CP034550">
    <property type="protein sequence ID" value="QFZ20113.1"/>
    <property type="molecule type" value="Genomic_DNA"/>
</dbReference>
<name>A0A5Q0H1Y5_SACSY</name>
<dbReference type="OrthoDB" id="9764271at2"/>
<evidence type="ECO:0000313" key="1">
    <source>
        <dbReference type="EMBL" id="QFZ20113.1"/>
    </source>
</evidence>
<dbReference type="AlphaFoldDB" id="A0A5Q0H1Y5"/>
<gene>
    <name evidence="1" type="ORF">EKG83_24245</name>
</gene>
<protein>
    <submittedName>
        <fullName evidence="1">Uncharacterized protein</fullName>
    </submittedName>
</protein>
<dbReference type="KEGG" id="ssyi:EKG83_24245"/>
<dbReference type="Proteomes" id="UP000325787">
    <property type="component" value="Chromosome"/>
</dbReference>
<sequence>MRRNLIAAGIGGRAVHLLDLQGVGWFGRPDRAGDLEALWANLQSVFRAVDKIRHGGASAYQPQVAVFADDVSPNYQAALTPAGENSYGFAGDQLPNLVEDLTRLGTPVRHYLLSDLTKGTSTSAPSSSPYCPTRTSCCPPCARRSTPGSRRPAAPY</sequence>